<dbReference type="PANTHER" id="PTHR46227:SF3">
    <property type="entry name" value="GLUTAMATE RECEPTOR-INTERACTING PROTEIN 1"/>
    <property type="match status" value="1"/>
</dbReference>
<feature type="domain" description="PDZ" evidence="5">
    <location>
        <begin position="157"/>
        <end position="242"/>
    </location>
</feature>
<dbReference type="SUPFAM" id="SSF50156">
    <property type="entry name" value="PDZ domain-like"/>
    <property type="match status" value="4"/>
</dbReference>
<accession>A0A8C0WCF3</accession>
<evidence type="ECO:0000256" key="1">
    <source>
        <dbReference type="ARBA" id="ARBA00004496"/>
    </source>
</evidence>
<feature type="compositionally biased region" description="Polar residues" evidence="4">
    <location>
        <begin position="454"/>
        <end position="477"/>
    </location>
</feature>
<feature type="region of interest" description="Disordered" evidence="4">
    <location>
        <begin position="454"/>
        <end position="484"/>
    </location>
</feature>
<dbReference type="Gene3D" id="2.30.42.10">
    <property type="match status" value="4"/>
</dbReference>
<evidence type="ECO:0000313" key="6">
    <source>
        <dbReference type="Ensembl" id="ENSCCNP00000009313.1"/>
    </source>
</evidence>
<dbReference type="Pfam" id="PF00595">
    <property type="entry name" value="PDZ"/>
    <property type="match status" value="3"/>
</dbReference>
<evidence type="ECO:0000256" key="3">
    <source>
        <dbReference type="ARBA" id="ARBA00022737"/>
    </source>
</evidence>
<evidence type="ECO:0000259" key="5">
    <source>
        <dbReference type="PROSITE" id="PS50106"/>
    </source>
</evidence>
<feature type="region of interest" description="Disordered" evidence="4">
    <location>
        <begin position="360"/>
        <end position="407"/>
    </location>
</feature>
<feature type="domain" description="PDZ" evidence="5">
    <location>
        <begin position="257"/>
        <end position="339"/>
    </location>
</feature>
<dbReference type="SMART" id="SM00228">
    <property type="entry name" value="PDZ"/>
    <property type="match status" value="4"/>
</dbReference>
<dbReference type="CDD" id="cd06685">
    <property type="entry name" value="PDZ7_GRIP1-2-like"/>
    <property type="match status" value="1"/>
</dbReference>
<organism evidence="6">
    <name type="scientific">Castor canadensis</name>
    <name type="common">American beaver</name>
    <dbReference type="NCBI Taxonomy" id="51338"/>
    <lineage>
        <taxon>Eukaryota</taxon>
        <taxon>Metazoa</taxon>
        <taxon>Chordata</taxon>
        <taxon>Craniata</taxon>
        <taxon>Vertebrata</taxon>
        <taxon>Euteleostomi</taxon>
        <taxon>Mammalia</taxon>
        <taxon>Eutheria</taxon>
        <taxon>Euarchontoglires</taxon>
        <taxon>Glires</taxon>
        <taxon>Rodentia</taxon>
        <taxon>Castorimorpha</taxon>
        <taxon>Castoridae</taxon>
        <taxon>Castor</taxon>
    </lineage>
</organism>
<dbReference type="CDD" id="cd06686">
    <property type="entry name" value="PDZ4_GRIP1-2-like"/>
    <property type="match status" value="1"/>
</dbReference>
<protein>
    <recommendedName>
        <fullName evidence="5">PDZ domain-containing protein</fullName>
    </recommendedName>
</protein>
<keyword evidence="3" id="KW-0677">Repeat</keyword>
<dbReference type="GO" id="GO:0098887">
    <property type="term" value="P:neurotransmitter receptor transport, endosome to postsynaptic membrane"/>
    <property type="evidence" value="ECO:0007669"/>
    <property type="project" value="TreeGrafter"/>
</dbReference>
<dbReference type="FunFam" id="2.30.42.10:FF:000035">
    <property type="entry name" value="Glutamate receptor interacting protein 1"/>
    <property type="match status" value="1"/>
</dbReference>
<sequence>VTLKRAEKKKMKKPNKFYVYSHRPLKKEQKMKAAHVSLASSTVGLAGQVVHTETTEVVLTADPVTGFGIQLQGSVFATETLSSPPLISYIEADSPAERCGVLQIGDRVMAINGIPTEDSTFEEANQLLRDSSITSKVTLEIEFDVAESVIPSSGTFHVKLPKKHNVELGITISSPSSRKPGDPLVISDIKKGSVAHRTGTLELGDKLLAIDNIRLDNCSMEDAVQILQQCEDLVKLKIRKDEDNSDEQESSGAIIYTVELKRYGGPLGITISGTEEPFDPIIISSLTKGGLAERTGAIHIGDRILAINSSSLKGKPLSEAIHLLQMAGETVTLKIKKQTDGTSFQASGYNFNTYDWRSSKQRGSLSPVPKPRSQTYPDVGLSNEDWERSTASGFAGASDSAEAEQEENFWSQALEDLETCGQSGILRELEATIMSGSTMSLNHEAPTLRSQLGRQASFQERSSSRPHYSQTTRSNLPSDVGRKSVTLRKMKQEIKEIMSPTPVELHKVTLYKDSGMEDFGFSVADGLLEKGVYVKNIRPAGPGDLGGLKPYDRLLQVNHVRTRDFDCCLVVPLIAESGNKLDLVISRNPLASQKSIEQQTLPGGDWSEQNSAFFQQPSHGGNLETREPTNTL</sequence>
<feature type="domain" description="PDZ" evidence="5">
    <location>
        <begin position="56"/>
        <end position="131"/>
    </location>
</feature>
<dbReference type="AlphaFoldDB" id="A0A8C0WCF3"/>
<dbReference type="FunFam" id="2.30.42.10:FF:000034">
    <property type="entry name" value="Glutamate receptor interacting protein 1"/>
    <property type="match status" value="1"/>
</dbReference>
<feature type="region of interest" description="Disordered" evidence="4">
    <location>
        <begin position="596"/>
        <end position="632"/>
    </location>
</feature>
<dbReference type="Ensembl" id="ENSCCNT00000012266.1">
    <property type="protein sequence ID" value="ENSCCNP00000009313.1"/>
    <property type="gene ID" value="ENSCCNG00000005819.1"/>
</dbReference>
<dbReference type="FunFam" id="2.30.42.10:FF:000025">
    <property type="entry name" value="Glutamate receptor interacting protein 1"/>
    <property type="match status" value="1"/>
</dbReference>
<dbReference type="InterPro" id="IPR043545">
    <property type="entry name" value="GRIP1/2"/>
</dbReference>
<dbReference type="PANTHER" id="PTHR46227">
    <property type="entry name" value="GLUTAMATE RECEPTOR-INTERACTING PROTEIN GRIP"/>
    <property type="match status" value="1"/>
</dbReference>
<evidence type="ECO:0000256" key="2">
    <source>
        <dbReference type="ARBA" id="ARBA00022490"/>
    </source>
</evidence>
<dbReference type="PROSITE" id="PS50106">
    <property type="entry name" value="PDZ"/>
    <property type="match status" value="4"/>
</dbReference>
<gene>
    <name evidence="6" type="primary">Grip1</name>
</gene>
<dbReference type="CDD" id="cd06683">
    <property type="entry name" value="PDZ6_GRIP1-2-like"/>
    <property type="match status" value="1"/>
</dbReference>
<proteinExistence type="predicted"/>
<dbReference type="GO" id="GO:0005737">
    <property type="term" value="C:cytoplasm"/>
    <property type="evidence" value="ECO:0007669"/>
    <property type="project" value="UniProtKB-SubCell"/>
</dbReference>
<evidence type="ECO:0000256" key="4">
    <source>
        <dbReference type="SAM" id="MobiDB-lite"/>
    </source>
</evidence>
<feature type="domain" description="PDZ" evidence="5">
    <location>
        <begin position="507"/>
        <end position="589"/>
    </location>
</feature>
<dbReference type="InterPro" id="IPR001478">
    <property type="entry name" value="PDZ"/>
</dbReference>
<name>A0A8C0WCF3_CASCN</name>
<dbReference type="InterPro" id="IPR041489">
    <property type="entry name" value="PDZ_6"/>
</dbReference>
<comment type="subcellular location">
    <subcellularLocation>
        <location evidence="1">Cytoplasm</location>
    </subcellularLocation>
</comment>
<dbReference type="FunFam" id="2.30.42.10:FF:000022">
    <property type="entry name" value="Glutamate receptor interacting protein 1"/>
    <property type="match status" value="1"/>
</dbReference>
<dbReference type="CDD" id="cd06682">
    <property type="entry name" value="PDZ5_GRIP1-2-like"/>
    <property type="match status" value="1"/>
</dbReference>
<feature type="compositionally biased region" description="Polar residues" evidence="4">
    <location>
        <begin position="596"/>
        <end position="619"/>
    </location>
</feature>
<dbReference type="InterPro" id="IPR036034">
    <property type="entry name" value="PDZ_sf"/>
</dbReference>
<dbReference type="Pfam" id="PF17820">
    <property type="entry name" value="PDZ_6"/>
    <property type="match status" value="1"/>
</dbReference>
<reference evidence="6" key="1">
    <citation type="submission" date="2023-09" db="UniProtKB">
        <authorList>
            <consortium name="Ensembl"/>
        </authorList>
    </citation>
    <scope>IDENTIFICATION</scope>
</reference>
<keyword evidence="2" id="KW-0963">Cytoplasm</keyword>